<sequence>MNYYLPYIIQIQLIMKVQFLYLPFILLLLISCKQESSIVSSLVDYQGDETYSVIFGSTTIGHLKTHTIGDTIQIDYDYKNNGRGPTMNETIVLNKKGFPVQWNIAGNTTFGNAVDEHYEWNGTFASWTDATGSDSTNLDKAAWYVNQSGSPYAEILMARSLLKSPNQSADVLPGGTLRLTEMEKTNIVVDSTSIDITTYAMSGADMNPSYFIADNNQRLFAIISPSFVIVREGFEAKEKELRAYAEKYSTERFESLQKKYAHNYGKKVRIDNVRIFDPKTLALTPLSSVLVDGERIVSIDAPNSAGTDEVVVDGAEGTLVAGMYEMHAHTGDEGALLNVLAGITSFRDMGNDNAVLDELIKKIDTGILAGPRVHRLGFIEGQSEYSANNGILVSSEAEALAAVDRYHEMGFYGVKLYNSMNGDWAPAIVKKAHEYGMFVCGHVPAFSNANAMLRAGFDEMTHINQTMLGWVLEPHEDTRTLLRLTALKRFPGLDLNSPKVQESMDLFVSNKTAMDPTLAIHEVLMKARNGEIWEGTKDFIDHMPPNSQRGYKVALADVASPEDDKAYREGFDKIVETLKMMKDKGITIIPGTDLGGSFFYHRELELYQQLGYTPAELLKLATYDMAQYLGDENLGIIEPNALADFFLIPGNPVEDIKAIKTISLVSRAGTFYYPSEVYPAFGIKPFTKIPDVKE</sequence>
<dbReference type="InterPro" id="IPR032466">
    <property type="entry name" value="Metal_Hydrolase"/>
</dbReference>
<dbReference type="InterPro" id="IPR011059">
    <property type="entry name" value="Metal-dep_hydrolase_composite"/>
</dbReference>
<dbReference type="EMBL" id="OBEH01000004">
    <property type="protein sequence ID" value="SNZ00980.1"/>
    <property type="molecule type" value="Genomic_DNA"/>
</dbReference>
<dbReference type="Gene3D" id="2.30.40.10">
    <property type="entry name" value="Urease, subunit C, domain 1"/>
    <property type="match status" value="1"/>
</dbReference>
<feature type="domain" description="Amidohydrolase-related" evidence="1">
    <location>
        <begin position="330"/>
        <end position="659"/>
    </location>
</feature>
<dbReference type="PANTHER" id="PTHR43135">
    <property type="entry name" value="ALPHA-D-RIBOSE 1-METHYLPHOSPHONATE 5-TRIPHOSPHATE DIPHOSPHATASE"/>
    <property type="match status" value="1"/>
</dbReference>
<accession>A0A285MUV9</accession>
<dbReference type="Proteomes" id="UP000219048">
    <property type="component" value="Unassembled WGS sequence"/>
</dbReference>
<proteinExistence type="predicted"/>
<dbReference type="Gene3D" id="3.20.20.140">
    <property type="entry name" value="Metal-dependent hydrolases"/>
    <property type="match status" value="1"/>
</dbReference>
<organism evidence="2 3">
    <name type="scientific">Flagellimonas pacifica</name>
    <dbReference type="NCBI Taxonomy" id="1247520"/>
    <lineage>
        <taxon>Bacteria</taxon>
        <taxon>Pseudomonadati</taxon>
        <taxon>Bacteroidota</taxon>
        <taxon>Flavobacteriia</taxon>
        <taxon>Flavobacteriales</taxon>
        <taxon>Flavobacteriaceae</taxon>
        <taxon>Flagellimonas</taxon>
    </lineage>
</organism>
<dbReference type="AlphaFoldDB" id="A0A285MUV9"/>
<evidence type="ECO:0000259" key="1">
    <source>
        <dbReference type="Pfam" id="PF01979"/>
    </source>
</evidence>
<dbReference type="InterPro" id="IPR051781">
    <property type="entry name" value="Metallo-dep_Hydrolase"/>
</dbReference>
<protein>
    <submittedName>
        <fullName evidence="2">Dihydroorotase</fullName>
    </submittedName>
</protein>
<dbReference type="GO" id="GO:0016810">
    <property type="term" value="F:hydrolase activity, acting on carbon-nitrogen (but not peptide) bonds"/>
    <property type="evidence" value="ECO:0007669"/>
    <property type="project" value="InterPro"/>
</dbReference>
<evidence type="ECO:0000313" key="3">
    <source>
        <dbReference type="Proteomes" id="UP000219048"/>
    </source>
</evidence>
<evidence type="ECO:0000313" key="2">
    <source>
        <dbReference type="EMBL" id="SNZ00980.1"/>
    </source>
</evidence>
<keyword evidence="3" id="KW-1185">Reference proteome</keyword>
<dbReference type="SUPFAM" id="SSF51338">
    <property type="entry name" value="Composite domain of metallo-dependent hydrolases"/>
    <property type="match status" value="1"/>
</dbReference>
<dbReference type="Pfam" id="PF01979">
    <property type="entry name" value="Amidohydro_1"/>
    <property type="match status" value="1"/>
</dbReference>
<reference evidence="3" key="1">
    <citation type="submission" date="2017-09" db="EMBL/GenBank/DDBJ databases">
        <authorList>
            <person name="Varghese N."/>
            <person name="Submissions S."/>
        </authorList>
    </citation>
    <scope>NUCLEOTIDE SEQUENCE [LARGE SCALE GENOMIC DNA]</scope>
    <source>
        <strain evidence="3">DSM 25885</strain>
    </source>
</reference>
<dbReference type="PANTHER" id="PTHR43135:SF3">
    <property type="entry name" value="ALPHA-D-RIBOSE 1-METHYLPHOSPHONATE 5-TRIPHOSPHATE DIPHOSPHATASE"/>
    <property type="match status" value="1"/>
</dbReference>
<dbReference type="InterPro" id="IPR006680">
    <property type="entry name" value="Amidohydro-rel"/>
</dbReference>
<gene>
    <name evidence="2" type="ORF">SAMN06265377_2810</name>
</gene>
<dbReference type="SUPFAM" id="SSF51556">
    <property type="entry name" value="Metallo-dependent hydrolases"/>
    <property type="match status" value="1"/>
</dbReference>
<name>A0A285MUV9_9FLAO</name>